<proteinExistence type="predicted"/>
<dbReference type="Proteomes" id="UP000034694">
    <property type="component" value="Unassembled WGS sequence"/>
</dbReference>
<accession>A0A0G1UTA2</accession>
<gene>
    <name evidence="1" type="ORF">UY28_C0021G0021</name>
</gene>
<dbReference type="EMBL" id="LCPK01000021">
    <property type="protein sequence ID" value="KKU97434.1"/>
    <property type="molecule type" value="Genomic_DNA"/>
</dbReference>
<organism evidence="1 2">
    <name type="scientific">Candidatus Amesbacteria bacterium GW2011_GWB1_48_13</name>
    <dbReference type="NCBI Taxonomy" id="1618362"/>
    <lineage>
        <taxon>Bacteria</taxon>
        <taxon>Candidatus Amesiibacteriota</taxon>
    </lineage>
</organism>
<comment type="caution">
    <text evidence="1">The sequence shown here is derived from an EMBL/GenBank/DDBJ whole genome shotgun (WGS) entry which is preliminary data.</text>
</comment>
<evidence type="ECO:0000313" key="2">
    <source>
        <dbReference type="Proteomes" id="UP000034694"/>
    </source>
</evidence>
<dbReference type="AlphaFoldDB" id="A0A0G1UTA2"/>
<name>A0A0G1UTA2_9BACT</name>
<sequence length="203" mass="22478">MEKYKILILGLLIIIFVLAGYRFASGRQLSSLAPSPVPELLSDVTPTRFVVPIPDNWLTYMSADGGFSFRYPPDMEKNENGDGSVTLVKFGPSQTKGTEVYDGLILTFKSGSHAENSIRELAESERQKGLNEPAIEKVGELLEVNFTSQPGWSYSITGQGNFVHYFLPLSGTRYLQVTQLLEDPKSQNFHAINGNILSSLELN</sequence>
<evidence type="ECO:0000313" key="1">
    <source>
        <dbReference type="EMBL" id="KKU97434.1"/>
    </source>
</evidence>
<evidence type="ECO:0008006" key="3">
    <source>
        <dbReference type="Google" id="ProtNLM"/>
    </source>
</evidence>
<protein>
    <recommendedName>
        <fullName evidence="3">PsbP C-terminal domain-containing protein</fullName>
    </recommendedName>
</protein>
<reference evidence="1 2" key="1">
    <citation type="journal article" date="2015" name="Nature">
        <title>rRNA introns, odd ribosomes, and small enigmatic genomes across a large radiation of phyla.</title>
        <authorList>
            <person name="Brown C.T."/>
            <person name="Hug L.A."/>
            <person name="Thomas B.C."/>
            <person name="Sharon I."/>
            <person name="Castelle C.J."/>
            <person name="Singh A."/>
            <person name="Wilkins M.J."/>
            <person name="Williams K.H."/>
            <person name="Banfield J.F."/>
        </authorList>
    </citation>
    <scope>NUCLEOTIDE SEQUENCE [LARGE SCALE GENOMIC DNA]</scope>
</reference>